<dbReference type="Proteomes" id="UP000018949">
    <property type="component" value="Unassembled WGS sequence"/>
</dbReference>
<name>W4RR76_9BACI</name>
<dbReference type="eggNOG" id="ENOG5030416">
    <property type="taxonomic scope" value="Bacteria"/>
</dbReference>
<dbReference type="EMBL" id="BAUW01000042">
    <property type="protein sequence ID" value="GAE46378.1"/>
    <property type="molecule type" value="Genomic_DNA"/>
</dbReference>
<proteinExistence type="predicted"/>
<sequence>MIENTELLKASESLNKFLNQSSTQTTRDKIESSKAKKNNPEEIINNLEEIINNLIAEKNELISIAQTYDEQLVSQKISDEDIKYITENLLPLLEKMMEYGDPETVEENLRNIETFKPLLSKETFNIMQLLGFNFKKAIGEPLTELVNGLISSKIPSNSHKEKEYQVLVAQREVEYLKIIQDEEAYQRFLDFRKN</sequence>
<gene>
    <name evidence="1" type="ORF">JCM21738_3277</name>
</gene>
<evidence type="ECO:0000313" key="2">
    <source>
        <dbReference type="Proteomes" id="UP000018949"/>
    </source>
</evidence>
<keyword evidence="2" id="KW-1185">Reference proteome</keyword>
<dbReference type="AlphaFoldDB" id="W4RR76"/>
<evidence type="ECO:0000313" key="1">
    <source>
        <dbReference type="EMBL" id="GAE46378.1"/>
    </source>
</evidence>
<accession>W4RR76</accession>
<organism evidence="1 2">
    <name type="scientific">Mesobacillus boroniphilus JCM 21738</name>
    <dbReference type="NCBI Taxonomy" id="1294265"/>
    <lineage>
        <taxon>Bacteria</taxon>
        <taxon>Bacillati</taxon>
        <taxon>Bacillota</taxon>
        <taxon>Bacilli</taxon>
        <taxon>Bacillales</taxon>
        <taxon>Bacillaceae</taxon>
        <taxon>Mesobacillus</taxon>
    </lineage>
</organism>
<protein>
    <submittedName>
        <fullName evidence="1">Uncharacterized protein</fullName>
    </submittedName>
</protein>
<reference evidence="1 2" key="1">
    <citation type="submission" date="2013-12" db="EMBL/GenBank/DDBJ databases">
        <title>NBRP : Genome information of microbial organism related human and environment.</title>
        <authorList>
            <person name="Hattori M."/>
            <person name="Oshima K."/>
            <person name="Inaba H."/>
            <person name="Suda W."/>
            <person name="Sakamoto M."/>
            <person name="Iino T."/>
            <person name="Kitahara M."/>
            <person name="Oshida Y."/>
            <person name="Iida T."/>
            <person name="Kudo T."/>
            <person name="Itoh T."/>
            <person name="Ahmed I."/>
            <person name="Ohkuma M."/>
        </authorList>
    </citation>
    <scope>NUCLEOTIDE SEQUENCE [LARGE SCALE GENOMIC DNA]</scope>
    <source>
        <strain evidence="1 2">JCM 21738</strain>
    </source>
</reference>
<comment type="caution">
    <text evidence="1">The sequence shown here is derived from an EMBL/GenBank/DDBJ whole genome shotgun (WGS) entry which is preliminary data.</text>
</comment>
<dbReference type="RefSeq" id="WP_023626064.1">
    <property type="nucleotide sequence ID" value="NZ_BAUW01000042.1"/>
</dbReference>